<feature type="compositionally biased region" description="Basic and acidic residues" evidence="3">
    <location>
        <begin position="1"/>
        <end position="12"/>
    </location>
</feature>
<dbReference type="Proteomes" id="UP001243856">
    <property type="component" value="Unassembled WGS sequence"/>
</dbReference>
<dbReference type="RefSeq" id="WP_039733494.1">
    <property type="nucleotide sequence ID" value="NZ_CABIYR010000002.1"/>
</dbReference>
<name>A0AAP4F7D0_9CORY</name>
<dbReference type="GeneID" id="64187301"/>
<evidence type="ECO:0000259" key="4">
    <source>
        <dbReference type="Pfam" id="PF03976"/>
    </source>
</evidence>
<dbReference type="NCBIfam" id="TIGR03709">
    <property type="entry name" value="PPK2_rel_1"/>
    <property type="match status" value="1"/>
</dbReference>
<dbReference type="InterPro" id="IPR027417">
    <property type="entry name" value="P-loop_NTPase"/>
</dbReference>
<dbReference type="PANTHER" id="PTHR34383:SF3">
    <property type="entry name" value="POLYPHOSPHATE:AMP PHOSPHOTRANSFERASE"/>
    <property type="match status" value="1"/>
</dbReference>
<dbReference type="EMBL" id="JASNVP010000002">
    <property type="protein sequence ID" value="MDK4325389.1"/>
    <property type="molecule type" value="Genomic_DNA"/>
</dbReference>
<feature type="domain" description="Polyphosphate kinase-2-related" evidence="4">
    <location>
        <begin position="46"/>
        <end position="264"/>
    </location>
</feature>
<keyword evidence="8" id="KW-1185">Reference proteome</keyword>
<reference evidence="6 8" key="1">
    <citation type="submission" date="2023-05" db="EMBL/GenBank/DDBJ databases">
        <title>Metabolic capabilities are highly conserved among human nasal-associated Corynebacterium species in pangenomic analyses.</title>
        <authorList>
            <person name="Tran T.H."/>
            <person name="Roberts A.Q."/>
            <person name="Escapa I.F."/>
            <person name="Gao W."/>
            <person name="Conlan S."/>
            <person name="Kong H."/>
            <person name="Segre J.A."/>
            <person name="Kelly M.S."/>
            <person name="Lemon K.P."/>
        </authorList>
    </citation>
    <scope>NUCLEOTIDE SEQUENCE</scope>
    <source>
        <strain evidence="6">KPL2654</strain>
        <strain evidence="5 8">KPL2811</strain>
    </source>
</reference>
<evidence type="ECO:0000256" key="2">
    <source>
        <dbReference type="ARBA" id="ARBA00022777"/>
    </source>
</evidence>
<dbReference type="GO" id="GO:0006797">
    <property type="term" value="P:polyphosphate metabolic process"/>
    <property type="evidence" value="ECO:0007669"/>
    <property type="project" value="InterPro"/>
</dbReference>
<dbReference type="Gene3D" id="3.40.50.300">
    <property type="entry name" value="P-loop containing nucleotide triphosphate hydrolases"/>
    <property type="match status" value="1"/>
</dbReference>
<sequence>MSFKPRHAERLRAVPPVELSAIDPQSTPGFSGNPRGKRMRRRFRKFDAELRQLQEKLFAHSRLGTAQSGSILLILQGMDTSGKGGMIRNALSVFDPQGLRPVGFGAPTEEERNHDFLWRINKHAPEDGEIVVFDRSHYEDVLIQRVEKMAPADEIERRYDAIVDFESQLAARGVRIIKIMLHISAEFQKSNLARRLQRHDKRWKFDPSDLDNRKKWEDYQRAYEIAINRTHTEDAPWYIVPSDNKLYARTAVKYLVLRRLRAMDLDWPQPSYDVEQQYRRLHG</sequence>
<dbReference type="PIRSF" id="PIRSF028756">
    <property type="entry name" value="PPK2_prd"/>
    <property type="match status" value="1"/>
</dbReference>
<dbReference type="AlphaFoldDB" id="A0AAP4F7D0"/>
<gene>
    <name evidence="5" type="ORF">QPX45_00610</name>
    <name evidence="6" type="ORF">QPX54_02515</name>
</gene>
<dbReference type="EMBL" id="JASNVK010000001">
    <property type="protein sequence ID" value="MDK4299764.1"/>
    <property type="molecule type" value="Genomic_DNA"/>
</dbReference>
<dbReference type="SUPFAM" id="SSF52540">
    <property type="entry name" value="P-loop containing nucleoside triphosphate hydrolases"/>
    <property type="match status" value="1"/>
</dbReference>
<accession>A0AAP4F7D0</accession>
<evidence type="ECO:0000313" key="7">
    <source>
        <dbReference type="Proteomes" id="UP001226160"/>
    </source>
</evidence>
<comment type="caution">
    <text evidence="6">The sequence shown here is derived from an EMBL/GenBank/DDBJ whole genome shotgun (WGS) entry which is preliminary data.</text>
</comment>
<evidence type="ECO:0000313" key="6">
    <source>
        <dbReference type="EMBL" id="MDK4325389.1"/>
    </source>
</evidence>
<dbReference type="PANTHER" id="PTHR34383">
    <property type="entry name" value="POLYPHOSPHATE:AMP PHOSPHOTRANSFERASE-RELATED"/>
    <property type="match status" value="1"/>
</dbReference>
<evidence type="ECO:0000256" key="1">
    <source>
        <dbReference type="ARBA" id="ARBA00022679"/>
    </source>
</evidence>
<dbReference type="GO" id="GO:0008976">
    <property type="term" value="F:polyphosphate kinase activity"/>
    <property type="evidence" value="ECO:0007669"/>
    <property type="project" value="InterPro"/>
</dbReference>
<protein>
    <submittedName>
        <fullName evidence="6">PPK2 family polyphosphate--nucleotide phosphotransferase</fullName>
    </submittedName>
</protein>
<organism evidence="6 7">
    <name type="scientific">Corynebacterium propinquum</name>
    <dbReference type="NCBI Taxonomy" id="43769"/>
    <lineage>
        <taxon>Bacteria</taxon>
        <taxon>Bacillati</taxon>
        <taxon>Actinomycetota</taxon>
        <taxon>Actinomycetes</taxon>
        <taxon>Mycobacteriales</taxon>
        <taxon>Corynebacteriaceae</taxon>
        <taxon>Corynebacterium</taxon>
    </lineage>
</organism>
<dbReference type="InterPro" id="IPR022300">
    <property type="entry name" value="PPK2-rel_1"/>
</dbReference>
<dbReference type="Pfam" id="PF03976">
    <property type="entry name" value="PPK2"/>
    <property type="match status" value="1"/>
</dbReference>
<proteinExistence type="predicted"/>
<keyword evidence="1" id="KW-0808">Transferase</keyword>
<dbReference type="InterPro" id="IPR016898">
    <property type="entry name" value="Polyphosphate_phosphotransfera"/>
</dbReference>
<dbReference type="Proteomes" id="UP001226160">
    <property type="component" value="Unassembled WGS sequence"/>
</dbReference>
<evidence type="ECO:0000256" key="3">
    <source>
        <dbReference type="SAM" id="MobiDB-lite"/>
    </source>
</evidence>
<evidence type="ECO:0000313" key="5">
    <source>
        <dbReference type="EMBL" id="MDK4299764.1"/>
    </source>
</evidence>
<keyword evidence="2" id="KW-0418">Kinase</keyword>
<dbReference type="InterPro" id="IPR022488">
    <property type="entry name" value="PPK2-related"/>
</dbReference>
<feature type="region of interest" description="Disordered" evidence="3">
    <location>
        <begin position="1"/>
        <end position="38"/>
    </location>
</feature>
<evidence type="ECO:0000313" key="8">
    <source>
        <dbReference type="Proteomes" id="UP001243856"/>
    </source>
</evidence>